<dbReference type="InterPro" id="IPR013930">
    <property type="entry name" value="RPAP1_N"/>
</dbReference>
<dbReference type="Proteomes" id="UP000827284">
    <property type="component" value="Unassembled WGS sequence"/>
</dbReference>
<feature type="domain" description="RPAP1/MINIYO-like TPR repeats" evidence="8">
    <location>
        <begin position="1273"/>
        <end position="1434"/>
    </location>
</feature>
<dbReference type="InterPro" id="IPR013929">
    <property type="entry name" value="RPAP1_C"/>
</dbReference>
<keyword evidence="4" id="KW-0539">Nucleus</keyword>
<dbReference type="SUPFAM" id="SSF48371">
    <property type="entry name" value="ARM repeat"/>
    <property type="match status" value="1"/>
</dbReference>
<evidence type="ECO:0000313" key="10">
    <source>
        <dbReference type="Proteomes" id="UP000827284"/>
    </source>
</evidence>
<proteinExistence type="inferred from homology"/>
<evidence type="ECO:0000256" key="4">
    <source>
        <dbReference type="ARBA" id="ARBA00023242"/>
    </source>
</evidence>
<dbReference type="OrthoDB" id="348201at2759"/>
<comment type="caution">
    <text evidence="9">The sequence shown here is derived from an EMBL/GenBank/DDBJ whole genome shotgun (WGS) entry which is preliminary data.</text>
</comment>
<feature type="domain" description="RPAP1 N-terminal" evidence="7">
    <location>
        <begin position="313"/>
        <end position="354"/>
    </location>
</feature>
<feature type="compositionally biased region" description="Basic and acidic residues" evidence="5">
    <location>
        <begin position="378"/>
        <end position="400"/>
    </location>
</feature>
<feature type="compositionally biased region" description="Low complexity" evidence="5">
    <location>
        <begin position="1525"/>
        <end position="1546"/>
    </location>
</feature>
<evidence type="ECO:0000256" key="3">
    <source>
        <dbReference type="ARBA" id="ARBA00023163"/>
    </source>
</evidence>
<feature type="region of interest" description="Disordered" evidence="5">
    <location>
        <begin position="377"/>
        <end position="400"/>
    </location>
</feature>
<evidence type="ECO:0000259" key="8">
    <source>
        <dbReference type="Pfam" id="PF25766"/>
    </source>
</evidence>
<comment type="similarity">
    <text evidence="2">Belongs to the RPAP1 family.</text>
</comment>
<feature type="compositionally biased region" description="Acidic residues" evidence="5">
    <location>
        <begin position="1256"/>
        <end position="1273"/>
    </location>
</feature>
<dbReference type="PANTHER" id="PTHR21483:SF18">
    <property type="entry name" value="RNA POLYMERASE II-ASSOCIATED PROTEIN 1"/>
    <property type="match status" value="1"/>
</dbReference>
<feature type="region of interest" description="Disordered" evidence="5">
    <location>
        <begin position="47"/>
        <end position="172"/>
    </location>
</feature>
<evidence type="ECO:0000259" key="7">
    <source>
        <dbReference type="Pfam" id="PF08621"/>
    </source>
</evidence>
<dbReference type="InterPro" id="IPR057989">
    <property type="entry name" value="TPR_RPAP1/MINIYO-like"/>
</dbReference>
<evidence type="ECO:0000313" key="9">
    <source>
        <dbReference type="EMBL" id="GJJ71432.1"/>
    </source>
</evidence>
<feature type="compositionally biased region" description="Low complexity" evidence="5">
    <location>
        <begin position="51"/>
        <end position="64"/>
    </location>
</feature>
<reference evidence="9" key="1">
    <citation type="submission" date="2021-11" db="EMBL/GenBank/DDBJ databases">
        <authorList>
            <person name="Herlambang A."/>
            <person name="Guo Y."/>
            <person name="Takashima Y."/>
            <person name="Nishizawa T."/>
        </authorList>
    </citation>
    <scope>NUCLEOTIDE SEQUENCE</scope>
    <source>
        <strain evidence="9">E1425</strain>
    </source>
</reference>
<evidence type="ECO:0000256" key="1">
    <source>
        <dbReference type="ARBA" id="ARBA00004123"/>
    </source>
</evidence>
<dbReference type="Pfam" id="PF25766">
    <property type="entry name" value="TPR_RPAP1"/>
    <property type="match status" value="1"/>
</dbReference>
<evidence type="ECO:0000256" key="2">
    <source>
        <dbReference type="ARBA" id="ARBA00009953"/>
    </source>
</evidence>
<sequence length="1622" mass="180469">MDEDNNPMEEERRRVEHARVIRQRRQVPETEEDLLAMQEEFFKAQDRPAASVVRVQRLPPVVQSSPSTTQSKATTVQDDDDDDMPPPLEKDVVALDGDDLPVRPPTITPSGVLRGGSRFLQNRADKGPRTHFQTVGERFEINLDDDEGEPSSDRFEEEIPAETEEETMRRLASAGPSMGHILNEVLEKPVGEAIAPAGATTTLGSLEPTMRPSKTAAKGKSLFARRLAEAQGTATPKSSSNDDRPASSSYVKLTQGKDVVQNIDEPSSRPTSRPPRSGMNPQQSPNTALPPRPTSGLHSVLKKPDTPHSTLMEQIDDENRHKLANMSQQEIEEARAELMRNIDPELINKLMKRKTPQRRVSFSEGVHVEGKVVNMQEAKSHHEDSTFQSKRHEEEEGDHPLAMKKKYFQNVPAEPEKMEWMGIEGTNSGGKISVGKSVAPGVQPYTVSDADPPAAHYRFDFAGKIIQGEDTPVHLGLHHHGADPTKAGYTLSELLHLIRSTVPSQRIIPLNILAKILRNCRDAEFGAFTIRSGILRWLIDRLRAPVYLRAALDDKTDSGLVAAVNALHAWAMPPGDIARPEEIWELLDLLDRGYERINLGFKYQAITHFANMELKPDTLQASQEQGTEGEETIGAHAILAAKDPFDGLIAMSVLPRLRYILDVCQLPAHTNSQVLDILLSLVRTHAGAAKKVFECEGFIATLVRQFGTISWPSEKTDVELSCSVKAIAVLDTTIRSSKKHASAIIEEGHLEPLLRFLVLTPEPLVGNRQSFEVQTQVLKLFRSLSAYGLYCNVLADSMQSRLLQDAASTIVERSKENIDPVVKSFLSRKLTVFFQLATAWTHAAADAHRTVPEHSLCWAQATSFLDIALDGVAQWGSQSSSQDLDLEQTALVASTTRYISTWTRYLSTNPPDNVDILDRIWDVLKLKQWTRTDTFKMVHGRLLSAMGKEIDTVDDLLPHVGVSLSNPSNLLTLATRLYEVSLCSEYMSSHLTTMFYLARLTSAPEHILKETIDTLVSESVFNLVEGVTKFELAVQDRIPNELPPWMAFIARHGVYFVAHWLTAMDNLVYQQDPDNSSHIKLTFFQLFQVTALSLLQIDLPGDECVSHDVLIKILFNPRVLGKLLSQNTKQISVVKRILEPMYLQYFIKSDKDLKISQCLWSHDGRGLNNMVMDYSRITGQPLFNWLFYPIELLFRSKLNYVEESGTLIAATSVVHCTLDFVYSLLQTQDGISFELIYMAALKVLTLEGEREPARADEEEEADAEEEEDEEEGFIDQEVEATLNRLLDHFSTRGDSSLVIRDDAQGQAPLNEKILSVLTSPMPFSQFMKNFMENSFTTGTLLQFQATAARFLLPAMALSTELQLLIWQESFNFLGSVTTRWEELDAGTLKSLIQDNQGLVTSEVLKHYLKAVASGRVIKQRNPVLYWIAVHHLARVALGPIKMPAAPVRGKRVVSETQATEAIEDSTVAEERRAIVSAIVAGTKSEELVRDWVQYDSRNYDQPGATPGAPTRLNLTGLSSSVSAQSLPTTPTAPTSTPVRSSSRPLSLLSTSSSFPLIGSSDYLNCDNILTPPDCFRERRQPLVGARKDWISATCGDAALDRVEDAILAAAAAPTLSWQHRAL</sequence>
<evidence type="ECO:0000259" key="6">
    <source>
        <dbReference type="Pfam" id="PF08620"/>
    </source>
</evidence>
<protein>
    <submittedName>
        <fullName evidence="9">RNA polymerase II-associated protein 1</fullName>
    </submittedName>
</protein>
<feature type="region of interest" description="Disordered" evidence="5">
    <location>
        <begin position="228"/>
        <end position="309"/>
    </location>
</feature>
<dbReference type="InterPro" id="IPR039913">
    <property type="entry name" value="RPAP1/Rba50"/>
</dbReference>
<dbReference type="GO" id="GO:0006366">
    <property type="term" value="P:transcription by RNA polymerase II"/>
    <property type="evidence" value="ECO:0007669"/>
    <property type="project" value="InterPro"/>
</dbReference>
<accession>A0A9P3H813</accession>
<gene>
    <name evidence="9" type="ORF">EMPS_03782</name>
</gene>
<dbReference type="EMBL" id="BQFW01000005">
    <property type="protein sequence ID" value="GJJ71432.1"/>
    <property type="molecule type" value="Genomic_DNA"/>
</dbReference>
<keyword evidence="3" id="KW-0804">Transcription</keyword>
<reference evidence="9" key="2">
    <citation type="journal article" date="2022" name="Microbiol. Resour. Announc.">
        <title>Whole-Genome Sequence of Entomortierella parvispora E1425, a Mucoromycotan Fungus Associated with Burkholderiaceae-Related Endosymbiotic Bacteria.</title>
        <authorList>
            <person name="Herlambang A."/>
            <person name="Guo Y."/>
            <person name="Takashima Y."/>
            <person name="Narisawa K."/>
            <person name="Ohta H."/>
            <person name="Nishizawa T."/>
        </authorList>
    </citation>
    <scope>NUCLEOTIDE SEQUENCE</scope>
    <source>
        <strain evidence="9">E1425</strain>
    </source>
</reference>
<dbReference type="Pfam" id="PF08620">
    <property type="entry name" value="RPAP1_C"/>
    <property type="match status" value="1"/>
</dbReference>
<feature type="compositionally biased region" description="Polar residues" evidence="5">
    <location>
        <begin position="65"/>
        <end position="76"/>
    </location>
</feature>
<feature type="domain" description="RPAP1 C-terminal" evidence="6">
    <location>
        <begin position="457"/>
        <end position="520"/>
    </location>
</feature>
<comment type="subcellular location">
    <subcellularLocation>
        <location evidence="1">Nucleus</location>
    </subcellularLocation>
</comment>
<feature type="compositionally biased region" description="Low complexity" evidence="5">
    <location>
        <begin position="268"/>
        <end position="277"/>
    </location>
</feature>
<dbReference type="PANTHER" id="PTHR21483">
    <property type="entry name" value="RNA POLYMERASE II-ASSOCIATED PROTEIN 1"/>
    <property type="match status" value="1"/>
</dbReference>
<name>A0A9P3H813_9FUNG</name>
<feature type="region of interest" description="Disordered" evidence="5">
    <location>
        <begin position="1249"/>
        <end position="1273"/>
    </location>
</feature>
<evidence type="ECO:0000256" key="5">
    <source>
        <dbReference type="SAM" id="MobiDB-lite"/>
    </source>
</evidence>
<dbReference type="Pfam" id="PF08621">
    <property type="entry name" value="RPAP1_N"/>
    <property type="match status" value="1"/>
</dbReference>
<keyword evidence="10" id="KW-1185">Reference proteome</keyword>
<feature type="region of interest" description="Disordered" evidence="5">
    <location>
        <begin position="1520"/>
        <end position="1546"/>
    </location>
</feature>
<organism evidence="9 10">
    <name type="scientific">Entomortierella parvispora</name>
    <dbReference type="NCBI Taxonomy" id="205924"/>
    <lineage>
        <taxon>Eukaryota</taxon>
        <taxon>Fungi</taxon>
        <taxon>Fungi incertae sedis</taxon>
        <taxon>Mucoromycota</taxon>
        <taxon>Mortierellomycotina</taxon>
        <taxon>Mortierellomycetes</taxon>
        <taxon>Mortierellales</taxon>
        <taxon>Mortierellaceae</taxon>
        <taxon>Entomortierella</taxon>
    </lineage>
</organism>
<dbReference type="InterPro" id="IPR016024">
    <property type="entry name" value="ARM-type_fold"/>
</dbReference>
<feature type="compositionally biased region" description="Acidic residues" evidence="5">
    <location>
        <begin position="142"/>
        <end position="165"/>
    </location>
</feature>